<feature type="compositionally biased region" description="Basic and acidic residues" evidence="2">
    <location>
        <begin position="576"/>
        <end position="599"/>
    </location>
</feature>
<dbReference type="Proteomes" id="UP000703269">
    <property type="component" value="Unassembled WGS sequence"/>
</dbReference>
<feature type="compositionally biased region" description="Low complexity" evidence="2">
    <location>
        <begin position="610"/>
        <end position="627"/>
    </location>
</feature>
<feature type="region of interest" description="Disordered" evidence="2">
    <location>
        <begin position="652"/>
        <end position="744"/>
    </location>
</feature>
<feature type="compositionally biased region" description="Acidic residues" evidence="2">
    <location>
        <begin position="29"/>
        <end position="39"/>
    </location>
</feature>
<feature type="region of interest" description="Disordered" evidence="2">
    <location>
        <begin position="540"/>
        <end position="637"/>
    </location>
</feature>
<evidence type="ECO:0000313" key="4">
    <source>
        <dbReference type="Proteomes" id="UP000703269"/>
    </source>
</evidence>
<gene>
    <name evidence="3" type="ORF">PsYK624_169290</name>
</gene>
<name>A0A9P3GU24_9APHY</name>
<feature type="compositionally biased region" description="Acidic residues" evidence="2">
    <location>
        <begin position="9"/>
        <end position="18"/>
    </location>
</feature>
<evidence type="ECO:0000313" key="3">
    <source>
        <dbReference type="EMBL" id="GJF00635.1"/>
    </source>
</evidence>
<evidence type="ECO:0000256" key="1">
    <source>
        <dbReference type="SAM" id="Coils"/>
    </source>
</evidence>
<sequence length="744" mass="80459">MPPSRQTQIEEDETAEQEDFSRQLRDVRQDEEDGVDNSEEGTLGAIDKPSSSAHADPEWREYCGKLQLRIRDLEVENRELKLELQKMKAAIPKSRGKAAKAAQSASKDVVDLTDSIHSCAFITHFCHRPWVDSKAFSSSRPVGFDRTDPRHWDHKKGEYVGDRTKLLVQTAEIFEVLGTDDPLLKYIGKVPYVQIEWEGMLKKQRNYFSTHVKTLLPIYAPEHKKILDLDPALRKIDRDAIALRGSKTEILPPCYYPGGDKTRKAMVFFIVALPCIIRDWMWGSSGDASERAKGSTYLKSVTTTPPAAIAMTLMMIRFRYCSHLQFANAIKDGDFQPEAHFEELKQYLMLIWDMPGIVRLRRWIDGVVFHKKSLDFMELQEEEEADARAVEEARAQELDDLLAAVGSPDAAHGPLPPISGRSSVSRAGPLDSSSTSPAVDEYHGRSKPPSLPAQHARPPARTYPSDTLPSTVRAVSAQVPSRTSSTTASAVARGASSSKNTQPSSSARRPVTASIPAPKIVDTGSDDDLLEQSFADLDLGDQAFDDDHPASSSPDHPVSSGIDEPAPSPAPSRTDQPLRSDSDPSVHSDIDEPAPEKPVKKVVPKRRGKAAGQANMAAASNTAAASTEDPQGSETEVAISKVVKRKAAKADAAQSAAAAQADAAKVAAAAQASAKVAAVAKADEARALAGGRVGKPKASAAPKSKSREAPPTNSPVPASVDEEEAAVTPVPGPARILRNRAGRS</sequence>
<protein>
    <submittedName>
        <fullName evidence="3">Uncharacterized protein</fullName>
    </submittedName>
</protein>
<reference evidence="3 4" key="1">
    <citation type="submission" date="2021-08" db="EMBL/GenBank/DDBJ databases">
        <title>Draft Genome Sequence of Phanerochaete sordida strain YK-624.</title>
        <authorList>
            <person name="Mori T."/>
            <person name="Dohra H."/>
            <person name="Suzuki T."/>
            <person name="Kawagishi H."/>
            <person name="Hirai H."/>
        </authorList>
    </citation>
    <scope>NUCLEOTIDE SEQUENCE [LARGE SCALE GENOMIC DNA]</scope>
    <source>
        <strain evidence="3 4">YK-624</strain>
    </source>
</reference>
<feature type="compositionally biased region" description="Low complexity" evidence="2">
    <location>
        <begin position="481"/>
        <end position="498"/>
    </location>
</feature>
<feature type="compositionally biased region" description="Low complexity" evidence="2">
    <location>
        <begin position="652"/>
        <end position="680"/>
    </location>
</feature>
<organism evidence="3 4">
    <name type="scientific">Phanerochaete sordida</name>
    <dbReference type="NCBI Taxonomy" id="48140"/>
    <lineage>
        <taxon>Eukaryota</taxon>
        <taxon>Fungi</taxon>
        <taxon>Dikarya</taxon>
        <taxon>Basidiomycota</taxon>
        <taxon>Agaricomycotina</taxon>
        <taxon>Agaricomycetes</taxon>
        <taxon>Polyporales</taxon>
        <taxon>Phanerochaetaceae</taxon>
        <taxon>Phanerochaete</taxon>
    </lineage>
</organism>
<keyword evidence="4" id="KW-1185">Reference proteome</keyword>
<dbReference type="AlphaFoldDB" id="A0A9P3GU24"/>
<feature type="compositionally biased region" description="Polar residues" evidence="2">
    <location>
        <begin position="420"/>
        <end position="437"/>
    </location>
</feature>
<keyword evidence="1" id="KW-0175">Coiled coil</keyword>
<proteinExistence type="predicted"/>
<feature type="compositionally biased region" description="Basic and acidic residues" evidence="2">
    <location>
        <begin position="19"/>
        <end position="28"/>
    </location>
</feature>
<feature type="region of interest" description="Disordered" evidence="2">
    <location>
        <begin position="406"/>
        <end position="525"/>
    </location>
</feature>
<dbReference type="EMBL" id="BPQB01000175">
    <property type="protein sequence ID" value="GJF00635.1"/>
    <property type="molecule type" value="Genomic_DNA"/>
</dbReference>
<feature type="compositionally biased region" description="Low complexity" evidence="2">
    <location>
        <begin position="550"/>
        <end position="560"/>
    </location>
</feature>
<feature type="region of interest" description="Disordered" evidence="2">
    <location>
        <begin position="1"/>
        <end position="57"/>
    </location>
</feature>
<evidence type="ECO:0000256" key="2">
    <source>
        <dbReference type="SAM" id="MobiDB-lite"/>
    </source>
</evidence>
<accession>A0A9P3GU24</accession>
<comment type="caution">
    <text evidence="3">The sequence shown here is derived from an EMBL/GenBank/DDBJ whole genome shotgun (WGS) entry which is preliminary data.</text>
</comment>
<feature type="coiled-coil region" evidence="1">
    <location>
        <begin position="63"/>
        <end position="90"/>
    </location>
</feature>
<feature type="compositionally biased region" description="Basic residues" evidence="2">
    <location>
        <begin position="600"/>
        <end position="609"/>
    </location>
</feature>